<keyword evidence="4" id="KW-0479">Metal-binding</keyword>
<dbReference type="InterPro" id="IPR000701">
    <property type="entry name" value="SuccDH_FuR_B_TM-su"/>
</dbReference>
<evidence type="ECO:0000256" key="2">
    <source>
        <dbReference type="ARBA" id="ARBA00022617"/>
    </source>
</evidence>
<evidence type="ECO:0000313" key="10">
    <source>
        <dbReference type="Proteomes" id="UP000815325"/>
    </source>
</evidence>
<evidence type="ECO:0000256" key="4">
    <source>
        <dbReference type="ARBA" id="ARBA00022723"/>
    </source>
</evidence>
<evidence type="ECO:0000256" key="1">
    <source>
        <dbReference type="ARBA" id="ARBA00004370"/>
    </source>
</evidence>
<keyword evidence="2" id="KW-0349">Heme</keyword>
<comment type="subcellular location">
    <subcellularLocation>
        <location evidence="1">Membrane</location>
    </subcellularLocation>
</comment>
<evidence type="ECO:0000256" key="3">
    <source>
        <dbReference type="ARBA" id="ARBA00022692"/>
    </source>
</evidence>
<dbReference type="CDD" id="cd03499">
    <property type="entry name" value="SQR_TypeC_SdhC"/>
    <property type="match status" value="1"/>
</dbReference>
<sequence>MQANRLCLLNPCHFCVQSYISVKHKHLLCWFIQYSLLRTLLVRFIGGDKVPEFWGKKSEYTAGTDFLGTPTDHLERIHHRPLSPDVLEIDGKHMHYKFPWGPLSSIANRVTGVALSVGTFGAAWIALRGDINSTVHALAATNAIVLFPFKYAVSYTILYHWLGAMRHFVWDHHKIGNQAEKNSLLEIPQVDFSSKALFGVAAVLSFVAAVM</sequence>
<keyword evidence="3 8" id="KW-0812">Transmembrane</keyword>
<keyword evidence="7 8" id="KW-0472">Membrane</keyword>
<feature type="transmembrane region" description="Helical" evidence="8">
    <location>
        <begin position="106"/>
        <end position="127"/>
    </location>
</feature>
<evidence type="ECO:0000256" key="7">
    <source>
        <dbReference type="ARBA" id="ARBA00023136"/>
    </source>
</evidence>
<dbReference type="Pfam" id="PF01127">
    <property type="entry name" value="Sdh_cyt"/>
    <property type="match status" value="1"/>
</dbReference>
<evidence type="ECO:0000256" key="5">
    <source>
        <dbReference type="ARBA" id="ARBA00022989"/>
    </source>
</evidence>
<dbReference type="Gene3D" id="1.20.1300.10">
    <property type="entry name" value="Fumarate reductase/succinate dehydrogenase, transmembrane subunit"/>
    <property type="match status" value="1"/>
</dbReference>
<proteinExistence type="predicted"/>
<keyword evidence="5 8" id="KW-1133">Transmembrane helix</keyword>
<name>A0ABQ7H1Y5_DUNSA</name>
<feature type="transmembrane region" description="Helical" evidence="8">
    <location>
        <begin position="139"/>
        <end position="162"/>
    </location>
</feature>
<dbReference type="EMBL" id="MU069501">
    <property type="protein sequence ID" value="KAF5840848.1"/>
    <property type="molecule type" value="Genomic_DNA"/>
</dbReference>
<evidence type="ECO:0000256" key="8">
    <source>
        <dbReference type="SAM" id="Phobius"/>
    </source>
</evidence>
<organism evidence="9 10">
    <name type="scientific">Dunaliella salina</name>
    <name type="common">Green alga</name>
    <name type="synonym">Protococcus salinus</name>
    <dbReference type="NCBI Taxonomy" id="3046"/>
    <lineage>
        <taxon>Eukaryota</taxon>
        <taxon>Viridiplantae</taxon>
        <taxon>Chlorophyta</taxon>
        <taxon>core chlorophytes</taxon>
        <taxon>Chlorophyceae</taxon>
        <taxon>CS clade</taxon>
        <taxon>Chlamydomonadales</taxon>
        <taxon>Dunaliellaceae</taxon>
        <taxon>Dunaliella</taxon>
    </lineage>
</organism>
<comment type="caution">
    <text evidence="9">The sequence shown here is derived from an EMBL/GenBank/DDBJ whole genome shotgun (WGS) entry which is preliminary data.</text>
</comment>
<protein>
    <submittedName>
        <fullName evidence="9">Succinate dehydrogenase subunit b560</fullName>
    </submittedName>
</protein>
<dbReference type="PANTHER" id="PTHR10978:SF5">
    <property type="entry name" value="SUCCINATE DEHYDROGENASE CYTOCHROME B560 SUBUNIT, MITOCHONDRIAL"/>
    <property type="match status" value="1"/>
</dbReference>
<dbReference type="InterPro" id="IPR014314">
    <property type="entry name" value="Succ_DH_cytb556"/>
</dbReference>
<keyword evidence="6" id="KW-0408">Iron</keyword>
<accession>A0ABQ7H1Y5</accession>
<evidence type="ECO:0000256" key="6">
    <source>
        <dbReference type="ARBA" id="ARBA00023004"/>
    </source>
</evidence>
<dbReference type="InterPro" id="IPR034804">
    <property type="entry name" value="SQR/QFR_C/D"/>
</dbReference>
<dbReference type="PANTHER" id="PTHR10978">
    <property type="entry name" value="SUCCINATE DEHYDROGENASE CYTOCHROME B560 SUBUNIT"/>
    <property type="match status" value="1"/>
</dbReference>
<dbReference type="SUPFAM" id="SSF81343">
    <property type="entry name" value="Fumarate reductase respiratory complex transmembrane subunits"/>
    <property type="match status" value="1"/>
</dbReference>
<keyword evidence="10" id="KW-1185">Reference proteome</keyword>
<reference evidence="9" key="1">
    <citation type="submission" date="2017-08" db="EMBL/GenBank/DDBJ databases">
        <authorList>
            <person name="Polle J.E."/>
            <person name="Barry K."/>
            <person name="Cushman J."/>
            <person name="Schmutz J."/>
            <person name="Tran D."/>
            <person name="Hathwaick L.T."/>
            <person name="Yim W.C."/>
            <person name="Jenkins J."/>
            <person name="Mckie-Krisberg Z.M."/>
            <person name="Prochnik S."/>
            <person name="Lindquist E."/>
            <person name="Dockter R.B."/>
            <person name="Adam C."/>
            <person name="Molina H."/>
            <person name="Bunkerborg J."/>
            <person name="Jin E."/>
            <person name="Buchheim M."/>
            <person name="Magnuson J."/>
        </authorList>
    </citation>
    <scope>NUCLEOTIDE SEQUENCE</scope>
    <source>
        <strain evidence="9">CCAP 19/18</strain>
    </source>
</reference>
<dbReference type="Proteomes" id="UP000815325">
    <property type="component" value="Unassembled WGS sequence"/>
</dbReference>
<evidence type="ECO:0000313" key="9">
    <source>
        <dbReference type="EMBL" id="KAF5840848.1"/>
    </source>
</evidence>
<gene>
    <name evidence="9" type="ORF">DUNSADRAFT_15216</name>
</gene>